<evidence type="ECO:0000313" key="1">
    <source>
        <dbReference type="EMBL" id="GIE04548.1"/>
    </source>
</evidence>
<accession>A0ABQ3Z3Z2</accession>
<proteinExistence type="predicted"/>
<sequence length="106" mass="12146">MGGKHDRGMLAKDEIFDNWSYIDRVRLPCQRLIEDRLYQATWAVATSRPNCPASKKEPNRCAKIRMGLTGPKFEHTHNFGWRELDPTSSGYAGFVAQLSAHIAKYY</sequence>
<reference evidence="1 2" key="1">
    <citation type="submission" date="2021-01" db="EMBL/GenBank/DDBJ databases">
        <title>Whole genome shotgun sequence of Actinoplanes durhamensis NBRC 14914.</title>
        <authorList>
            <person name="Komaki H."/>
            <person name="Tamura T."/>
        </authorList>
    </citation>
    <scope>NUCLEOTIDE SEQUENCE [LARGE SCALE GENOMIC DNA]</scope>
    <source>
        <strain evidence="1 2">NBRC 14914</strain>
    </source>
</reference>
<evidence type="ECO:0000313" key="2">
    <source>
        <dbReference type="Proteomes" id="UP000637628"/>
    </source>
</evidence>
<gene>
    <name evidence="1" type="ORF">Adu01nite_58980</name>
</gene>
<keyword evidence="2" id="KW-1185">Reference proteome</keyword>
<protein>
    <submittedName>
        <fullName evidence="1">Uncharacterized protein</fullName>
    </submittedName>
</protein>
<dbReference type="EMBL" id="BOML01000048">
    <property type="protein sequence ID" value="GIE04548.1"/>
    <property type="molecule type" value="Genomic_DNA"/>
</dbReference>
<dbReference type="Proteomes" id="UP000637628">
    <property type="component" value="Unassembled WGS sequence"/>
</dbReference>
<comment type="caution">
    <text evidence="1">The sequence shown here is derived from an EMBL/GenBank/DDBJ whole genome shotgun (WGS) entry which is preliminary data.</text>
</comment>
<organism evidence="1 2">
    <name type="scientific">Paractinoplanes durhamensis</name>
    <dbReference type="NCBI Taxonomy" id="113563"/>
    <lineage>
        <taxon>Bacteria</taxon>
        <taxon>Bacillati</taxon>
        <taxon>Actinomycetota</taxon>
        <taxon>Actinomycetes</taxon>
        <taxon>Micromonosporales</taxon>
        <taxon>Micromonosporaceae</taxon>
        <taxon>Paractinoplanes</taxon>
    </lineage>
</organism>
<name>A0ABQ3Z3Z2_9ACTN</name>